<dbReference type="EMBL" id="GBRH01249144">
    <property type="protein sequence ID" value="JAD48751.1"/>
    <property type="molecule type" value="Transcribed_RNA"/>
</dbReference>
<accession>A0A0A9ACA8</accession>
<proteinExistence type="predicted"/>
<sequence>MAWSMAPSSSSSRILLTKKLLPFLAALLFRPGNSSSGVSISKPTRARPQVHGSEPPGQ</sequence>
<reference evidence="2" key="1">
    <citation type="submission" date="2014-09" db="EMBL/GenBank/DDBJ databases">
        <authorList>
            <person name="Magalhaes I.L.F."/>
            <person name="Oliveira U."/>
            <person name="Santos F.R."/>
            <person name="Vidigal T.H.D.A."/>
            <person name="Brescovit A.D."/>
            <person name="Santos A.J."/>
        </authorList>
    </citation>
    <scope>NUCLEOTIDE SEQUENCE</scope>
    <source>
        <tissue evidence="2">Shoot tissue taken approximately 20 cm above the soil surface</tissue>
    </source>
</reference>
<feature type="region of interest" description="Disordered" evidence="1">
    <location>
        <begin position="31"/>
        <end position="58"/>
    </location>
</feature>
<dbReference type="AlphaFoldDB" id="A0A0A9ACA8"/>
<evidence type="ECO:0000256" key="1">
    <source>
        <dbReference type="SAM" id="MobiDB-lite"/>
    </source>
</evidence>
<protein>
    <submittedName>
        <fullName evidence="2">Uncharacterized protein</fullName>
    </submittedName>
</protein>
<reference evidence="2" key="2">
    <citation type="journal article" date="2015" name="Data Brief">
        <title>Shoot transcriptome of the giant reed, Arundo donax.</title>
        <authorList>
            <person name="Barrero R.A."/>
            <person name="Guerrero F.D."/>
            <person name="Moolhuijzen P."/>
            <person name="Goolsby J.A."/>
            <person name="Tidwell J."/>
            <person name="Bellgard S.E."/>
            <person name="Bellgard M.I."/>
        </authorList>
    </citation>
    <scope>NUCLEOTIDE SEQUENCE</scope>
    <source>
        <tissue evidence="2">Shoot tissue taken approximately 20 cm above the soil surface</tissue>
    </source>
</reference>
<evidence type="ECO:0000313" key="2">
    <source>
        <dbReference type="EMBL" id="JAD48751.1"/>
    </source>
</evidence>
<name>A0A0A9ACA8_ARUDO</name>
<organism evidence="2">
    <name type="scientific">Arundo donax</name>
    <name type="common">Giant reed</name>
    <name type="synonym">Donax arundinaceus</name>
    <dbReference type="NCBI Taxonomy" id="35708"/>
    <lineage>
        <taxon>Eukaryota</taxon>
        <taxon>Viridiplantae</taxon>
        <taxon>Streptophyta</taxon>
        <taxon>Embryophyta</taxon>
        <taxon>Tracheophyta</taxon>
        <taxon>Spermatophyta</taxon>
        <taxon>Magnoliopsida</taxon>
        <taxon>Liliopsida</taxon>
        <taxon>Poales</taxon>
        <taxon>Poaceae</taxon>
        <taxon>PACMAD clade</taxon>
        <taxon>Arundinoideae</taxon>
        <taxon>Arundineae</taxon>
        <taxon>Arundo</taxon>
    </lineage>
</organism>
<feature type="compositionally biased region" description="Polar residues" evidence="1">
    <location>
        <begin position="32"/>
        <end position="42"/>
    </location>
</feature>